<dbReference type="AlphaFoldDB" id="A0A428PDL0"/>
<evidence type="ECO:0000313" key="2">
    <source>
        <dbReference type="Proteomes" id="UP000287972"/>
    </source>
</evidence>
<keyword evidence="2" id="KW-1185">Reference proteome</keyword>
<comment type="caution">
    <text evidence="1">The sequence shown here is derived from an EMBL/GenBank/DDBJ whole genome shotgun (WGS) entry which is preliminary data.</text>
</comment>
<dbReference type="Proteomes" id="UP000287972">
    <property type="component" value="Unassembled WGS sequence"/>
</dbReference>
<name>A0A428PDL0_9HYPO</name>
<proteinExistence type="predicted"/>
<dbReference type="EMBL" id="NKCL01000797">
    <property type="protein sequence ID" value="RSL51013.1"/>
    <property type="molecule type" value="Genomic_DNA"/>
</dbReference>
<accession>A0A428PDL0</accession>
<evidence type="ECO:0000313" key="1">
    <source>
        <dbReference type="EMBL" id="RSL51013.1"/>
    </source>
</evidence>
<gene>
    <name evidence="1" type="ORF">CEP51_015266</name>
</gene>
<organism evidence="1 2">
    <name type="scientific">Fusarium floridanum</name>
    <dbReference type="NCBI Taxonomy" id="1325733"/>
    <lineage>
        <taxon>Eukaryota</taxon>
        <taxon>Fungi</taxon>
        <taxon>Dikarya</taxon>
        <taxon>Ascomycota</taxon>
        <taxon>Pezizomycotina</taxon>
        <taxon>Sordariomycetes</taxon>
        <taxon>Hypocreomycetidae</taxon>
        <taxon>Hypocreales</taxon>
        <taxon>Nectriaceae</taxon>
        <taxon>Fusarium</taxon>
        <taxon>Fusarium solani species complex</taxon>
    </lineage>
</organism>
<sequence length="283" mass="30471">MDKVWFKLRHTHNPAPDVTTLGTSAETGPILLGQFIPDLNHLDQVINRGGIRPFPGDMQVWPSQTIKFKWENSRSTQADASGSARAPGAAAAGVDIQATASGAFRQSVENYSEFESLDCYIVNPVKSYINEYLAEGSVADHVKSEKTLGSWKLFMITGIMVARGAKTSNKEELHREGHVKSGLSVPDVAGVSVDGSLTNDSKQASSGSSVTDFVWAIRLAKISKTLGQAVLQKDWSMTTETEGATFAPGDDEVDVADVVTREGMEEIGPVVEDEKLGLAFVLN</sequence>
<protein>
    <submittedName>
        <fullName evidence="1">Uncharacterized protein</fullName>
    </submittedName>
</protein>
<reference evidence="1 2" key="1">
    <citation type="submission" date="2017-06" db="EMBL/GenBank/DDBJ databases">
        <title>Comparative genomic analysis of Ambrosia Fusariam Clade fungi.</title>
        <authorList>
            <person name="Stajich J.E."/>
            <person name="Carrillo J."/>
            <person name="Kijimoto T."/>
            <person name="Eskalen A."/>
            <person name="O'Donnell K."/>
            <person name="Kasson M."/>
        </authorList>
    </citation>
    <scope>NUCLEOTIDE SEQUENCE [LARGE SCALE GENOMIC DNA]</scope>
    <source>
        <strain evidence="1 2">NRRL62606</strain>
    </source>
</reference>